<keyword evidence="5 7" id="KW-0687">Ribonucleoprotein</keyword>
<dbReference type="InterPro" id="IPR049946">
    <property type="entry name" value="RIBOSOMAL_L20_CS"/>
</dbReference>
<dbReference type="CDD" id="cd07026">
    <property type="entry name" value="Ribosomal_L20"/>
    <property type="match status" value="1"/>
</dbReference>
<dbReference type="PRINTS" id="PR00062">
    <property type="entry name" value="RIBOSOMALL20"/>
</dbReference>
<evidence type="ECO:0000256" key="6">
    <source>
        <dbReference type="ARBA" id="ARBA00035172"/>
    </source>
</evidence>
<dbReference type="SUPFAM" id="SSF74731">
    <property type="entry name" value="Ribosomal protein L20"/>
    <property type="match status" value="1"/>
</dbReference>
<dbReference type="Pfam" id="PF00453">
    <property type="entry name" value="Ribosomal_L20"/>
    <property type="match status" value="1"/>
</dbReference>
<dbReference type="STRING" id="888061.AXF15_02980"/>
<name>A0A0X8JNW7_9BACT</name>
<dbReference type="PROSITE" id="PS00937">
    <property type="entry name" value="RIBOSOMAL_L20"/>
    <property type="match status" value="1"/>
</dbReference>
<evidence type="ECO:0000256" key="1">
    <source>
        <dbReference type="ARBA" id="ARBA00007698"/>
    </source>
</evidence>
<evidence type="ECO:0000256" key="2">
    <source>
        <dbReference type="ARBA" id="ARBA00022730"/>
    </source>
</evidence>
<evidence type="ECO:0000256" key="8">
    <source>
        <dbReference type="RuleBase" id="RU000560"/>
    </source>
</evidence>
<protein>
    <recommendedName>
        <fullName evidence="6 7">Large ribosomal subunit protein bL20</fullName>
    </recommendedName>
</protein>
<dbReference type="EMBL" id="CP014230">
    <property type="protein sequence ID" value="AMD92171.1"/>
    <property type="molecule type" value="Genomic_DNA"/>
</dbReference>
<accession>A0A0X8JNW7</accession>
<keyword evidence="10" id="KW-1185">Reference proteome</keyword>
<dbReference type="GO" id="GO:0000027">
    <property type="term" value="P:ribosomal large subunit assembly"/>
    <property type="evidence" value="ECO:0007669"/>
    <property type="project" value="UniProtKB-UniRule"/>
</dbReference>
<gene>
    <name evidence="7" type="primary">rplT</name>
    <name evidence="9" type="ORF">AXF15_02980</name>
</gene>
<dbReference type="GO" id="GO:0006412">
    <property type="term" value="P:translation"/>
    <property type="evidence" value="ECO:0007669"/>
    <property type="project" value="InterPro"/>
</dbReference>
<keyword evidence="3 7" id="KW-0694">RNA-binding</keyword>
<sequence length="116" mass="13625">MRVKRGKTAHRRHKKYLALAKGYRGARSKLYRTARETVERALCFAYRDRKQKKRAFRKLWIMRINAAVRQAGLSYNRFMHGLKLAEISLNRKVLADMAVHEKDAFAKLCDMVKSKA</sequence>
<keyword evidence="2 7" id="KW-0699">rRNA-binding</keyword>
<dbReference type="FunFam" id="1.10.1900.20:FF:000001">
    <property type="entry name" value="50S ribosomal protein L20"/>
    <property type="match status" value="1"/>
</dbReference>
<dbReference type="Gene3D" id="6.10.160.10">
    <property type="match status" value="1"/>
</dbReference>
<dbReference type="GO" id="GO:1990904">
    <property type="term" value="C:ribonucleoprotein complex"/>
    <property type="evidence" value="ECO:0007669"/>
    <property type="project" value="UniProtKB-KW"/>
</dbReference>
<dbReference type="InterPro" id="IPR005813">
    <property type="entry name" value="Ribosomal_bL20"/>
</dbReference>
<evidence type="ECO:0000256" key="7">
    <source>
        <dbReference type="HAMAP-Rule" id="MF_00382"/>
    </source>
</evidence>
<dbReference type="NCBIfam" id="TIGR01032">
    <property type="entry name" value="rplT_bact"/>
    <property type="match status" value="1"/>
</dbReference>
<proteinExistence type="inferred from homology"/>
<dbReference type="HAMAP" id="MF_00382">
    <property type="entry name" value="Ribosomal_bL20"/>
    <property type="match status" value="1"/>
</dbReference>
<dbReference type="RefSeq" id="WP_066603136.1">
    <property type="nucleotide sequence ID" value="NZ_CP014230.1"/>
</dbReference>
<evidence type="ECO:0000313" key="10">
    <source>
        <dbReference type="Proteomes" id="UP000063964"/>
    </source>
</evidence>
<organism evidence="9 10">
    <name type="scientific">Desulfomicrobium orale DSM 12838</name>
    <dbReference type="NCBI Taxonomy" id="888061"/>
    <lineage>
        <taxon>Bacteria</taxon>
        <taxon>Pseudomonadati</taxon>
        <taxon>Thermodesulfobacteriota</taxon>
        <taxon>Desulfovibrionia</taxon>
        <taxon>Desulfovibrionales</taxon>
        <taxon>Desulfomicrobiaceae</taxon>
        <taxon>Desulfomicrobium</taxon>
    </lineage>
</organism>
<keyword evidence="4 7" id="KW-0689">Ribosomal protein</keyword>
<evidence type="ECO:0000256" key="3">
    <source>
        <dbReference type="ARBA" id="ARBA00022884"/>
    </source>
</evidence>
<evidence type="ECO:0000313" key="9">
    <source>
        <dbReference type="EMBL" id="AMD92171.1"/>
    </source>
</evidence>
<dbReference type="Gene3D" id="1.10.1900.20">
    <property type="entry name" value="Ribosomal protein L20"/>
    <property type="match status" value="1"/>
</dbReference>
<dbReference type="GO" id="GO:0005840">
    <property type="term" value="C:ribosome"/>
    <property type="evidence" value="ECO:0007669"/>
    <property type="project" value="UniProtKB-KW"/>
</dbReference>
<comment type="function">
    <text evidence="7 8">Binds directly to 23S ribosomal RNA and is necessary for the in vitro assembly process of the 50S ribosomal subunit. It is not involved in the protein synthesizing functions of that subunit.</text>
</comment>
<dbReference type="GO" id="GO:0003735">
    <property type="term" value="F:structural constituent of ribosome"/>
    <property type="evidence" value="ECO:0007669"/>
    <property type="project" value="InterPro"/>
</dbReference>
<evidence type="ECO:0000256" key="4">
    <source>
        <dbReference type="ARBA" id="ARBA00022980"/>
    </source>
</evidence>
<dbReference type="KEGG" id="doa:AXF15_02980"/>
<evidence type="ECO:0000256" key="5">
    <source>
        <dbReference type="ARBA" id="ARBA00023274"/>
    </source>
</evidence>
<comment type="similarity">
    <text evidence="1 7 8">Belongs to the bacterial ribosomal protein bL20 family.</text>
</comment>
<dbReference type="Proteomes" id="UP000063964">
    <property type="component" value="Chromosome"/>
</dbReference>
<dbReference type="GO" id="GO:0019843">
    <property type="term" value="F:rRNA binding"/>
    <property type="evidence" value="ECO:0007669"/>
    <property type="project" value="UniProtKB-UniRule"/>
</dbReference>
<dbReference type="InterPro" id="IPR035566">
    <property type="entry name" value="Ribosomal_protein_bL20_C"/>
</dbReference>
<reference evidence="10" key="1">
    <citation type="submission" date="2016-02" db="EMBL/GenBank/DDBJ databases">
        <authorList>
            <person name="Holder M.E."/>
            <person name="Ajami N.J."/>
            <person name="Petrosino J.F."/>
        </authorList>
    </citation>
    <scope>NUCLEOTIDE SEQUENCE [LARGE SCALE GENOMIC DNA]</scope>
    <source>
        <strain evidence="10">DSM 12838</strain>
    </source>
</reference>
<dbReference type="AlphaFoldDB" id="A0A0X8JNW7"/>
<dbReference type="OrthoDB" id="9808966at2"/>
<dbReference type="PANTHER" id="PTHR10986">
    <property type="entry name" value="39S RIBOSOMAL PROTEIN L20"/>
    <property type="match status" value="1"/>
</dbReference>